<feature type="transmembrane region" description="Helical" evidence="1">
    <location>
        <begin position="115"/>
        <end position="140"/>
    </location>
</feature>
<keyword evidence="1" id="KW-0472">Membrane</keyword>
<accession>A0A846X3J3</accession>
<dbReference type="EMBL" id="JAAXOQ010000012">
    <property type="protein sequence ID" value="NKY18899.1"/>
    <property type="molecule type" value="Genomic_DNA"/>
</dbReference>
<dbReference type="Pfam" id="PF13828">
    <property type="entry name" value="DUF4190"/>
    <property type="match status" value="1"/>
</dbReference>
<feature type="transmembrane region" description="Helical" evidence="1">
    <location>
        <begin position="6"/>
        <end position="21"/>
    </location>
</feature>
<feature type="transmembrane region" description="Helical" evidence="1">
    <location>
        <begin position="78"/>
        <end position="95"/>
    </location>
</feature>
<reference evidence="3 4" key="1">
    <citation type="submission" date="2020-04" db="EMBL/GenBank/DDBJ databases">
        <title>MicrobeNet Type strains.</title>
        <authorList>
            <person name="Nicholson A.C."/>
        </authorList>
    </citation>
    <scope>NUCLEOTIDE SEQUENCE [LARGE SCALE GENOMIC DNA]</scope>
    <source>
        <strain evidence="3 4">DSM 44113</strain>
    </source>
</reference>
<evidence type="ECO:0000313" key="3">
    <source>
        <dbReference type="EMBL" id="NKY18899.1"/>
    </source>
</evidence>
<feature type="domain" description="DUF4190" evidence="2">
    <location>
        <begin position="79"/>
        <end position="131"/>
    </location>
</feature>
<dbReference type="RefSeq" id="WP_168545924.1">
    <property type="nucleotide sequence ID" value="NZ_BAAAKS010000064.1"/>
</dbReference>
<keyword evidence="1" id="KW-1133">Transmembrane helix</keyword>
<sequence>MDYISIALGWILVAAVAGYFIRRAAKKVGQRADSNSSPIGYAPDGQPVYQVVGYTPDGQPVTSDRVVGGRPYSPHTNSLAVVALVLGFVAGPLAIPVGHISRAQIRRTGEQGGGMALAGLVLGYLSVTALVATAVTFAILSNV</sequence>
<gene>
    <name evidence="3" type="ORF">HF999_11015</name>
</gene>
<name>A0A846X3J3_9ACTN</name>
<evidence type="ECO:0000259" key="2">
    <source>
        <dbReference type="Pfam" id="PF13828"/>
    </source>
</evidence>
<organism evidence="3 4">
    <name type="scientific">Tsukamurella spumae</name>
    <dbReference type="NCBI Taxonomy" id="44753"/>
    <lineage>
        <taxon>Bacteria</taxon>
        <taxon>Bacillati</taxon>
        <taxon>Actinomycetota</taxon>
        <taxon>Actinomycetes</taxon>
        <taxon>Mycobacteriales</taxon>
        <taxon>Tsukamurellaceae</taxon>
        <taxon>Tsukamurella</taxon>
    </lineage>
</organism>
<dbReference type="Proteomes" id="UP000582646">
    <property type="component" value="Unassembled WGS sequence"/>
</dbReference>
<keyword evidence="1" id="KW-0812">Transmembrane</keyword>
<comment type="caution">
    <text evidence="3">The sequence shown here is derived from an EMBL/GenBank/DDBJ whole genome shotgun (WGS) entry which is preliminary data.</text>
</comment>
<keyword evidence="4" id="KW-1185">Reference proteome</keyword>
<evidence type="ECO:0000313" key="4">
    <source>
        <dbReference type="Proteomes" id="UP000582646"/>
    </source>
</evidence>
<protein>
    <submittedName>
        <fullName evidence="3">DUF4190 domain-containing protein</fullName>
    </submittedName>
</protein>
<proteinExistence type="predicted"/>
<dbReference type="AlphaFoldDB" id="A0A846X3J3"/>
<evidence type="ECO:0000256" key="1">
    <source>
        <dbReference type="SAM" id="Phobius"/>
    </source>
</evidence>
<dbReference type="InterPro" id="IPR025241">
    <property type="entry name" value="DUF4190"/>
</dbReference>